<evidence type="ECO:0000256" key="6">
    <source>
        <dbReference type="ARBA" id="ARBA00023034"/>
    </source>
</evidence>
<dbReference type="STRING" id="1432307.W9CHE6"/>
<keyword evidence="13" id="KW-1185">Reference proteome</keyword>
<dbReference type="GO" id="GO:0006891">
    <property type="term" value="P:intra-Golgi vesicle-mediated transport"/>
    <property type="evidence" value="ECO:0007669"/>
    <property type="project" value="TreeGrafter"/>
</dbReference>
<feature type="domain" description="Conserved oligomeric Golgi complex subunit 3 N-terminal" evidence="10">
    <location>
        <begin position="148"/>
        <end position="293"/>
    </location>
</feature>
<proteinExistence type="inferred from homology"/>
<dbReference type="InterPro" id="IPR048320">
    <property type="entry name" value="COG3_N"/>
</dbReference>
<evidence type="ECO:0000259" key="11">
    <source>
        <dbReference type="Pfam" id="PF20671"/>
    </source>
</evidence>
<evidence type="ECO:0000256" key="2">
    <source>
        <dbReference type="ARBA" id="ARBA00009936"/>
    </source>
</evidence>
<comment type="caution">
    <text evidence="12">The sequence shown here is derived from an EMBL/GenBank/DDBJ whole genome shotgun (WGS) entry which is preliminary data.</text>
</comment>
<dbReference type="Pfam" id="PF04136">
    <property type="entry name" value="COG3_N"/>
    <property type="match status" value="1"/>
</dbReference>
<protein>
    <recommendedName>
        <fullName evidence="3">Conserved oligomeric Golgi complex subunit 3</fullName>
    </recommendedName>
    <alternativeName>
        <fullName evidence="8">Component of oligomeric Golgi complex 3</fullName>
    </alternativeName>
</protein>
<evidence type="ECO:0000256" key="7">
    <source>
        <dbReference type="ARBA" id="ARBA00023136"/>
    </source>
</evidence>
<evidence type="ECO:0000256" key="1">
    <source>
        <dbReference type="ARBA" id="ARBA00004395"/>
    </source>
</evidence>
<feature type="region of interest" description="Disordered" evidence="9">
    <location>
        <begin position="18"/>
        <end position="48"/>
    </location>
</feature>
<dbReference type="PANTHER" id="PTHR13302:SF8">
    <property type="entry name" value="CONSERVED OLIGOMERIC GOLGI COMPLEX SUBUNIT 3"/>
    <property type="match status" value="1"/>
</dbReference>
<feature type="compositionally biased region" description="Polar residues" evidence="9">
    <location>
        <begin position="33"/>
        <end position="46"/>
    </location>
</feature>
<name>W9CHE6_SCLBF</name>
<dbReference type="GO" id="GO:0006886">
    <property type="term" value="P:intracellular protein transport"/>
    <property type="evidence" value="ECO:0007669"/>
    <property type="project" value="InterPro"/>
</dbReference>
<gene>
    <name evidence="12" type="ORF">SBOR_3452</name>
</gene>
<evidence type="ECO:0000256" key="5">
    <source>
        <dbReference type="ARBA" id="ARBA00022927"/>
    </source>
</evidence>
<evidence type="ECO:0000256" key="9">
    <source>
        <dbReference type="SAM" id="MobiDB-lite"/>
    </source>
</evidence>
<organism evidence="12 13">
    <name type="scientific">Sclerotinia borealis (strain F-4128)</name>
    <dbReference type="NCBI Taxonomy" id="1432307"/>
    <lineage>
        <taxon>Eukaryota</taxon>
        <taxon>Fungi</taxon>
        <taxon>Dikarya</taxon>
        <taxon>Ascomycota</taxon>
        <taxon>Pezizomycotina</taxon>
        <taxon>Leotiomycetes</taxon>
        <taxon>Helotiales</taxon>
        <taxon>Sclerotiniaceae</taxon>
        <taxon>Sclerotinia</taxon>
    </lineage>
</organism>
<dbReference type="EMBL" id="AYSA01000149">
    <property type="protein sequence ID" value="ESZ96177.1"/>
    <property type="molecule type" value="Genomic_DNA"/>
</dbReference>
<dbReference type="GO" id="GO:0006914">
    <property type="term" value="P:autophagy"/>
    <property type="evidence" value="ECO:0007669"/>
    <property type="project" value="TreeGrafter"/>
</dbReference>
<keyword evidence="5" id="KW-0653">Protein transport</keyword>
<evidence type="ECO:0000259" key="10">
    <source>
        <dbReference type="Pfam" id="PF04136"/>
    </source>
</evidence>
<evidence type="ECO:0000256" key="3">
    <source>
        <dbReference type="ARBA" id="ARBA00020976"/>
    </source>
</evidence>
<dbReference type="InterPro" id="IPR007265">
    <property type="entry name" value="COG_su3"/>
</dbReference>
<keyword evidence="6" id="KW-0333">Golgi apparatus</keyword>
<dbReference type="GO" id="GO:0005801">
    <property type="term" value="C:cis-Golgi network"/>
    <property type="evidence" value="ECO:0007669"/>
    <property type="project" value="InterPro"/>
</dbReference>
<feature type="domain" description="Conserved oligomeric Golgi complex subunit 3 C-terminal" evidence="11">
    <location>
        <begin position="314"/>
        <end position="673"/>
    </location>
</feature>
<dbReference type="GO" id="GO:0007030">
    <property type="term" value="P:Golgi organization"/>
    <property type="evidence" value="ECO:0007669"/>
    <property type="project" value="TreeGrafter"/>
</dbReference>
<comment type="subcellular location">
    <subcellularLocation>
        <location evidence="1">Golgi apparatus membrane</location>
        <topology evidence="1">Peripheral membrane protein</topology>
    </subcellularLocation>
</comment>
<evidence type="ECO:0000313" key="12">
    <source>
        <dbReference type="EMBL" id="ESZ96177.1"/>
    </source>
</evidence>
<dbReference type="OrthoDB" id="296793at2759"/>
<dbReference type="GO" id="GO:0000139">
    <property type="term" value="C:Golgi membrane"/>
    <property type="evidence" value="ECO:0007669"/>
    <property type="project" value="UniProtKB-SubCell"/>
</dbReference>
<evidence type="ECO:0000313" key="13">
    <source>
        <dbReference type="Proteomes" id="UP000019487"/>
    </source>
</evidence>
<reference evidence="12 13" key="1">
    <citation type="journal article" date="2014" name="Genome Announc.">
        <title>Draft genome sequence of Sclerotinia borealis, a psychrophilic plant pathogenic fungus.</title>
        <authorList>
            <person name="Mardanov A.V."/>
            <person name="Beletsky A.V."/>
            <person name="Kadnikov V.V."/>
            <person name="Ignatov A.N."/>
            <person name="Ravin N.V."/>
        </authorList>
    </citation>
    <scope>NUCLEOTIDE SEQUENCE [LARGE SCALE GENOMIC DNA]</scope>
    <source>
        <strain evidence="13">F-4157</strain>
    </source>
</reference>
<accession>W9CHE6</accession>
<evidence type="ECO:0000256" key="8">
    <source>
        <dbReference type="ARBA" id="ARBA00031339"/>
    </source>
</evidence>
<dbReference type="GO" id="GO:0017119">
    <property type="term" value="C:Golgi transport complex"/>
    <property type="evidence" value="ECO:0007669"/>
    <property type="project" value="TreeGrafter"/>
</dbReference>
<keyword evidence="4" id="KW-0813">Transport</keyword>
<dbReference type="AlphaFoldDB" id="W9CHE6"/>
<dbReference type="Proteomes" id="UP000019487">
    <property type="component" value="Unassembled WGS sequence"/>
</dbReference>
<dbReference type="Pfam" id="PF20671">
    <property type="entry name" value="COG3_C"/>
    <property type="match status" value="1"/>
</dbReference>
<sequence length="780" mass="89127">MYEDSWYSFVPETSFKKDNVTSQASQHRRKESLLQQTNVSPPSMNTPMLGIYEDEPLSKDPPKATLARRAKSYSDFYQVAMAYINKETDEGRTHNERDIEVGEPKTLLFEERYSALEDDIVDGSLEEYQYVSTTNGDSSNALTMRRLYLDQLVLSESHLDNLLNDTSSALDTLATLSESFKHVEAQTTAFQAQCEDLLEEQKRIRELADEVGTDLQYYAYLEPLTRRLNAPGAGRLIKNGDFLEMLENLNSCIEFMDQHPNYKDSTVYKTRYTTLLDKALNLVQVAFSNALREVSDDASKQLKAKEHTETNQYILLYGKYESAMESLGLPTERLLTTGEFAFGRRGDVDRTPYIQQWHNLYQQLLEAYIRSRDPVGPLVLKNLQKFATTSPLPDKEFELFARRCVQYIFDTCQNELRLATKFFQDGPLMADYPPPPIPWNMASVYLERLEESRLYYVKTLHGFLAPYLSNGDLRRICDLVTWLGDTFISAEAHEDETRDGQRLAAQVLLGAHLWPLADQLFITEARKLEHFKSSPEDLKIISPNAQKLSNEKAIPTSGLRVDTALKAPEEGASVEAGVSSAFPTVKTAVGLLVLYNESMHERTLKKGDVLYEIVHQTTESLQRAATIIKRTSNNLMDAQLFLIKNLMLIENLFMTHEIPDSIRQSAELDFTPIWETIKELQSRHQVFNPLAYIRPIIKGQLLPAVVDKVLDARKELEKVLVQQITAFTKHWQSRLSDKDPKKRNDVVKATRELDALLERVFDEDTTRAALLRMIGGGEEY</sequence>
<evidence type="ECO:0000256" key="4">
    <source>
        <dbReference type="ARBA" id="ARBA00022448"/>
    </source>
</evidence>
<keyword evidence="7" id="KW-0472">Membrane</keyword>
<dbReference type="HOGENOM" id="CLU_010042_0_0_1"/>
<comment type="similarity">
    <text evidence="2">Belongs to the COG3 family.</text>
</comment>
<dbReference type="PANTHER" id="PTHR13302">
    <property type="entry name" value="CONSERVED OLIGOMERIC GOLGI COMPLEX COMPONENT 3"/>
    <property type="match status" value="1"/>
</dbReference>
<dbReference type="InterPro" id="IPR048685">
    <property type="entry name" value="COG3_C"/>
</dbReference>